<dbReference type="OrthoDB" id="794286at2"/>
<reference evidence="2 3" key="1">
    <citation type="submission" date="2018-09" db="EMBL/GenBank/DDBJ databases">
        <title>Draft genome sequence of Rhodopseudomonas palustris 2.1.18.</title>
        <authorList>
            <person name="Robertson S.L."/>
            <person name="Meyer T.E."/>
            <person name="Kyndt J.A."/>
        </authorList>
    </citation>
    <scope>NUCLEOTIDE SEQUENCE [LARGE SCALE GENOMIC DNA]</scope>
    <source>
        <strain evidence="2 3">2.1.18</strain>
    </source>
</reference>
<dbReference type="Pfam" id="PF12098">
    <property type="entry name" value="DUF3574"/>
    <property type="match status" value="1"/>
</dbReference>
<dbReference type="InterPro" id="IPR021957">
    <property type="entry name" value="DUF3574"/>
</dbReference>
<protein>
    <submittedName>
        <fullName evidence="2">DUF3574 domain-containing protein</fullName>
    </submittedName>
</protein>
<name>A0A418UZB1_RHOPL</name>
<feature type="signal peptide" evidence="1">
    <location>
        <begin position="1"/>
        <end position="22"/>
    </location>
</feature>
<dbReference type="PROSITE" id="PS51257">
    <property type="entry name" value="PROKAR_LIPOPROTEIN"/>
    <property type="match status" value="1"/>
</dbReference>
<sequence length="136" mass="14890">MIRMPILCAVATMLAGCASLSAPVCSPPAQPMLTAELAFGRNIGDRPGVSDAEFKRFATEEITPRFPDGFTVLDGTGQWHDPKRHRVVREKAKLVMIVFAENPAKRAALSDIAEVYKQRFSQQSVLVAVRPSCVSF</sequence>
<feature type="chain" id="PRO_5019145938" evidence="1">
    <location>
        <begin position="23"/>
        <end position="136"/>
    </location>
</feature>
<organism evidence="2 3">
    <name type="scientific">Rhodopseudomonas palustris</name>
    <dbReference type="NCBI Taxonomy" id="1076"/>
    <lineage>
        <taxon>Bacteria</taxon>
        <taxon>Pseudomonadati</taxon>
        <taxon>Pseudomonadota</taxon>
        <taxon>Alphaproteobacteria</taxon>
        <taxon>Hyphomicrobiales</taxon>
        <taxon>Nitrobacteraceae</taxon>
        <taxon>Rhodopseudomonas</taxon>
    </lineage>
</organism>
<evidence type="ECO:0000256" key="1">
    <source>
        <dbReference type="SAM" id="SignalP"/>
    </source>
</evidence>
<dbReference type="EMBL" id="QYYD01000027">
    <property type="protein sequence ID" value="RJF68667.1"/>
    <property type="molecule type" value="Genomic_DNA"/>
</dbReference>
<evidence type="ECO:0000313" key="3">
    <source>
        <dbReference type="Proteomes" id="UP000285523"/>
    </source>
</evidence>
<dbReference type="Proteomes" id="UP000285523">
    <property type="component" value="Unassembled WGS sequence"/>
</dbReference>
<dbReference type="AlphaFoldDB" id="A0A418UZB1"/>
<proteinExistence type="predicted"/>
<evidence type="ECO:0000313" key="2">
    <source>
        <dbReference type="EMBL" id="RJF68667.1"/>
    </source>
</evidence>
<keyword evidence="1" id="KW-0732">Signal</keyword>
<gene>
    <name evidence="2" type="ORF">D4Q52_21630</name>
</gene>
<comment type="caution">
    <text evidence="2">The sequence shown here is derived from an EMBL/GenBank/DDBJ whole genome shotgun (WGS) entry which is preliminary data.</text>
</comment>
<accession>A0A418UZB1</accession>